<evidence type="ECO:0000313" key="2">
    <source>
        <dbReference type="Proteomes" id="UP000658793"/>
    </source>
</evidence>
<organism evidence="1 2">
    <name type="scientific">Flavobacterium palustre</name>
    <dbReference type="NCBI Taxonomy" id="1476463"/>
    <lineage>
        <taxon>Bacteria</taxon>
        <taxon>Pseudomonadati</taxon>
        <taxon>Bacteroidota</taxon>
        <taxon>Flavobacteriia</taxon>
        <taxon>Flavobacteriales</taxon>
        <taxon>Flavobacteriaceae</taxon>
        <taxon>Flavobacterium</taxon>
    </lineage>
</organism>
<accession>A0ABQ1HFT2</accession>
<gene>
    <name evidence="1" type="ORF">GCM10008015_13240</name>
</gene>
<protein>
    <submittedName>
        <fullName evidence="1">Uncharacterized protein</fullName>
    </submittedName>
</protein>
<dbReference type="RefSeq" id="WP_188493515.1">
    <property type="nucleotide sequence ID" value="NZ_BMGA01000002.1"/>
</dbReference>
<reference evidence="2" key="1">
    <citation type="journal article" date="2019" name="Int. J. Syst. Evol. Microbiol.">
        <title>The Global Catalogue of Microorganisms (GCM) 10K type strain sequencing project: providing services to taxonomists for standard genome sequencing and annotation.</title>
        <authorList>
            <consortium name="The Broad Institute Genomics Platform"/>
            <consortium name="The Broad Institute Genome Sequencing Center for Infectious Disease"/>
            <person name="Wu L."/>
            <person name="Ma J."/>
        </authorList>
    </citation>
    <scope>NUCLEOTIDE SEQUENCE [LARGE SCALE GENOMIC DNA]</scope>
    <source>
        <strain evidence="2">CGMCC 1.12811</strain>
    </source>
</reference>
<proteinExistence type="predicted"/>
<dbReference type="Proteomes" id="UP000658793">
    <property type="component" value="Unassembled WGS sequence"/>
</dbReference>
<keyword evidence="2" id="KW-1185">Reference proteome</keyword>
<sequence length="304" mass="35705">MSKYLIKPLGSVWLNPYAISDLKKDLLLYDKLGMLNLHTLLEGLHQYKKYDLFQNQLNEVEYLIEKGVFIELKQLMNFAKKGSAMFPTDDMEMANYIMKLKAKISEITDEKERDKIYWQINELDTRLWSKIVNINNESVVTVPYLNDVSSFERTDTVKEKAYSIINKSIPLPSEGTSWEKIFDFKSDSESQLKLLALKNWINDLPENMSSNELEDKIQYLSYQYTESLKRHKISTRLITFKTIITALPKGLSELLRLRFDKAIEPFFEIAEQQVNFSQFKEREDLKGNELAYISLTNKKFNKTK</sequence>
<dbReference type="EMBL" id="BMGA01000002">
    <property type="protein sequence ID" value="GGA73920.1"/>
    <property type="molecule type" value="Genomic_DNA"/>
</dbReference>
<evidence type="ECO:0000313" key="1">
    <source>
        <dbReference type="EMBL" id="GGA73920.1"/>
    </source>
</evidence>
<name>A0ABQ1HFT2_9FLAO</name>
<comment type="caution">
    <text evidence="1">The sequence shown here is derived from an EMBL/GenBank/DDBJ whole genome shotgun (WGS) entry which is preliminary data.</text>
</comment>